<dbReference type="EMBL" id="QTLC01000043">
    <property type="protein sequence ID" value="RDY70634.1"/>
    <property type="molecule type" value="Genomic_DNA"/>
</dbReference>
<reference evidence="1 2" key="1">
    <citation type="submission" date="2018-08" db="EMBL/GenBank/DDBJ databases">
        <title>Genome sequence of strict halophilic Halobacillus trueperi SS1 isolated from Lunsu, a salty water body of North West Himalayas.</title>
        <authorList>
            <person name="Gupta S."/>
            <person name="Sharma P."/>
            <person name="Dev K."/>
            <person name="Baumler D."/>
            <person name="Sourirajan A."/>
        </authorList>
    </citation>
    <scope>NUCLEOTIDE SEQUENCE [LARGE SCALE GENOMIC DNA]</scope>
    <source>
        <strain evidence="1 2">SS1</strain>
    </source>
</reference>
<feature type="non-terminal residue" evidence="1">
    <location>
        <position position="1"/>
    </location>
</feature>
<comment type="caution">
    <text evidence="1">The sequence shown here is derived from an EMBL/GenBank/DDBJ whole genome shotgun (WGS) entry which is preliminary data.</text>
</comment>
<evidence type="ECO:0000313" key="2">
    <source>
        <dbReference type="Proteomes" id="UP000257032"/>
    </source>
</evidence>
<protein>
    <submittedName>
        <fullName evidence="1">Uncharacterized protein</fullName>
    </submittedName>
</protein>
<accession>A0A3D8VMJ1</accession>
<evidence type="ECO:0000313" key="1">
    <source>
        <dbReference type="EMBL" id="RDY70634.1"/>
    </source>
</evidence>
<dbReference type="AlphaFoldDB" id="A0A3D8VMJ1"/>
<sequence length="96" mass="11876">LLITIFYEYRSLKSFSSITFKRERVKKYISSISFKEDREVFYVSFSETFNLIQIVLNYMLKYVRLLYFLFLNHRERLVEIRTKTKRSLLTSIIRHF</sequence>
<name>A0A3D8VMJ1_9BACI</name>
<gene>
    <name evidence="1" type="ORF">DXT76_11955</name>
</gene>
<proteinExistence type="predicted"/>
<dbReference type="Proteomes" id="UP000257032">
    <property type="component" value="Unassembled WGS sequence"/>
</dbReference>
<organism evidence="1 2">
    <name type="scientific">Halobacillus trueperi</name>
    <dbReference type="NCBI Taxonomy" id="156205"/>
    <lineage>
        <taxon>Bacteria</taxon>
        <taxon>Bacillati</taxon>
        <taxon>Bacillota</taxon>
        <taxon>Bacilli</taxon>
        <taxon>Bacillales</taxon>
        <taxon>Bacillaceae</taxon>
        <taxon>Halobacillus</taxon>
    </lineage>
</organism>